<organism evidence="1 2">
    <name type="scientific">Pyrus ussuriensis x Pyrus communis</name>
    <dbReference type="NCBI Taxonomy" id="2448454"/>
    <lineage>
        <taxon>Eukaryota</taxon>
        <taxon>Viridiplantae</taxon>
        <taxon>Streptophyta</taxon>
        <taxon>Embryophyta</taxon>
        <taxon>Tracheophyta</taxon>
        <taxon>Spermatophyta</taxon>
        <taxon>Magnoliopsida</taxon>
        <taxon>eudicotyledons</taxon>
        <taxon>Gunneridae</taxon>
        <taxon>Pentapetalae</taxon>
        <taxon>rosids</taxon>
        <taxon>fabids</taxon>
        <taxon>Rosales</taxon>
        <taxon>Rosaceae</taxon>
        <taxon>Amygdaloideae</taxon>
        <taxon>Maleae</taxon>
        <taxon>Pyrus</taxon>
    </lineage>
</organism>
<comment type="caution">
    <text evidence="1">The sequence shown here is derived from an EMBL/GenBank/DDBJ whole genome shotgun (WGS) entry which is preliminary data.</text>
</comment>
<dbReference type="Proteomes" id="UP000327157">
    <property type="component" value="Chromosome 15"/>
</dbReference>
<sequence>MRSLVLKSAMTSSLIFKGQSILTSCSLEPTNQVVTVDKLQTCWTCTGKGTVLSVAERDGGVWG</sequence>
<protein>
    <submittedName>
        <fullName evidence="1">Uncharacterized protein</fullName>
    </submittedName>
</protein>
<keyword evidence="2" id="KW-1185">Reference proteome</keyword>
<evidence type="ECO:0000313" key="2">
    <source>
        <dbReference type="Proteomes" id="UP000327157"/>
    </source>
</evidence>
<dbReference type="AlphaFoldDB" id="A0A5N5GRX1"/>
<reference evidence="2" key="2">
    <citation type="submission" date="2019-10" db="EMBL/GenBank/DDBJ databases">
        <title>A de novo genome assembly of a pear dwarfing rootstock.</title>
        <authorList>
            <person name="Wang F."/>
            <person name="Wang J."/>
            <person name="Li S."/>
            <person name="Zhang Y."/>
            <person name="Fang M."/>
            <person name="Ma L."/>
            <person name="Zhao Y."/>
            <person name="Jiang S."/>
        </authorList>
    </citation>
    <scope>NUCLEOTIDE SEQUENCE [LARGE SCALE GENOMIC DNA]</scope>
</reference>
<name>A0A5N5GRX1_9ROSA</name>
<reference evidence="1 2" key="1">
    <citation type="submission" date="2019-09" db="EMBL/GenBank/DDBJ databases">
        <authorList>
            <person name="Ou C."/>
        </authorList>
    </citation>
    <scope>NUCLEOTIDE SEQUENCE [LARGE SCALE GENOMIC DNA]</scope>
    <source>
        <strain evidence="1">S2</strain>
        <tissue evidence="1">Leaf</tissue>
    </source>
</reference>
<reference evidence="1 2" key="3">
    <citation type="submission" date="2019-11" db="EMBL/GenBank/DDBJ databases">
        <title>A de novo genome assembly of a pear dwarfing rootstock.</title>
        <authorList>
            <person name="Wang F."/>
            <person name="Wang J."/>
            <person name="Li S."/>
            <person name="Zhang Y."/>
            <person name="Fang M."/>
            <person name="Ma L."/>
            <person name="Zhao Y."/>
            <person name="Jiang S."/>
        </authorList>
    </citation>
    <scope>NUCLEOTIDE SEQUENCE [LARGE SCALE GENOMIC DNA]</scope>
    <source>
        <strain evidence="1">S2</strain>
        <tissue evidence="1">Leaf</tissue>
    </source>
</reference>
<proteinExistence type="predicted"/>
<gene>
    <name evidence="1" type="ORF">D8674_013776</name>
</gene>
<accession>A0A5N5GRX1</accession>
<dbReference type="EMBL" id="SMOL01000401">
    <property type="protein sequence ID" value="KAB2617907.1"/>
    <property type="molecule type" value="Genomic_DNA"/>
</dbReference>
<evidence type="ECO:0000313" key="1">
    <source>
        <dbReference type="EMBL" id="KAB2617907.1"/>
    </source>
</evidence>